<dbReference type="AlphaFoldDB" id="A0AA88YWV9"/>
<comment type="caution">
    <text evidence="8">The sequence shown here is derived from an EMBL/GenBank/DDBJ whole genome shotgun (WGS) entry which is preliminary data.</text>
</comment>
<keyword evidence="3" id="KW-0479">Metal-binding</keyword>
<dbReference type="PANTHER" id="PTHR10342:SF273">
    <property type="entry name" value="RE14504P"/>
    <property type="match status" value="1"/>
</dbReference>
<dbReference type="EMBL" id="VSWD01000001">
    <property type="protein sequence ID" value="KAK3108258.1"/>
    <property type="molecule type" value="Genomic_DNA"/>
</dbReference>
<evidence type="ECO:0000256" key="4">
    <source>
        <dbReference type="ARBA" id="ARBA00022837"/>
    </source>
</evidence>
<evidence type="ECO:0000313" key="9">
    <source>
        <dbReference type="Proteomes" id="UP001186944"/>
    </source>
</evidence>
<accession>A0AA88YWV9</accession>
<keyword evidence="5" id="KW-0325">Glycoprotein</keyword>
<evidence type="ECO:0000256" key="5">
    <source>
        <dbReference type="ARBA" id="ARBA00023180"/>
    </source>
</evidence>
<dbReference type="InterPro" id="IPR017850">
    <property type="entry name" value="Alkaline_phosphatase_core_sf"/>
</dbReference>
<dbReference type="GO" id="GO:0008484">
    <property type="term" value="F:sulfuric ester hydrolase activity"/>
    <property type="evidence" value="ECO:0007669"/>
    <property type="project" value="InterPro"/>
</dbReference>
<dbReference type="Proteomes" id="UP001186944">
    <property type="component" value="Unassembled WGS sequence"/>
</dbReference>
<dbReference type="Gene3D" id="3.40.720.10">
    <property type="entry name" value="Alkaline Phosphatase, subunit A"/>
    <property type="match status" value="1"/>
</dbReference>
<dbReference type="InterPro" id="IPR047115">
    <property type="entry name" value="ARSB"/>
</dbReference>
<feature type="signal peptide" evidence="6">
    <location>
        <begin position="1"/>
        <end position="21"/>
    </location>
</feature>
<dbReference type="GO" id="GO:0046872">
    <property type="term" value="F:metal ion binding"/>
    <property type="evidence" value="ECO:0007669"/>
    <property type="project" value="UniProtKB-KW"/>
</dbReference>
<evidence type="ECO:0000313" key="8">
    <source>
        <dbReference type="EMBL" id="KAK3108258.1"/>
    </source>
</evidence>
<dbReference type="Pfam" id="PF00884">
    <property type="entry name" value="Sulfatase"/>
    <property type="match status" value="1"/>
</dbReference>
<feature type="chain" id="PRO_5041648192" description="Sulfatase N-terminal domain-containing protein" evidence="6">
    <location>
        <begin position="22"/>
        <end position="156"/>
    </location>
</feature>
<evidence type="ECO:0000256" key="2">
    <source>
        <dbReference type="ARBA" id="ARBA00008779"/>
    </source>
</evidence>
<comment type="cofactor">
    <cofactor evidence="1">
        <name>Ca(2+)</name>
        <dbReference type="ChEBI" id="CHEBI:29108"/>
    </cofactor>
</comment>
<evidence type="ECO:0000256" key="3">
    <source>
        <dbReference type="ARBA" id="ARBA00022723"/>
    </source>
</evidence>
<feature type="domain" description="Sulfatase N-terminal" evidence="7">
    <location>
        <begin position="24"/>
        <end position="125"/>
    </location>
</feature>
<evidence type="ECO:0000256" key="6">
    <source>
        <dbReference type="SAM" id="SignalP"/>
    </source>
</evidence>
<sequence length="156" mass="17356">MEKRVFTCFLLYFAILSLCSAKPRNILFIVADDLGWNDVGFHNPDMITPNIDKLAYSGIILNKSYVQPVCTPSRNSWMSGYYPFRSGLQHGALLPKQAVCAPLNRTFLPQELKKLDYATHMIGKLLDVPSTGRSVPRLSVPLVIPSTVTVDDPSTV</sequence>
<dbReference type="InterPro" id="IPR000917">
    <property type="entry name" value="Sulfatase_N"/>
</dbReference>
<dbReference type="SUPFAM" id="SSF53649">
    <property type="entry name" value="Alkaline phosphatase-like"/>
    <property type="match status" value="1"/>
</dbReference>
<keyword evidence="6" id="KW-0732">Signal</keyword>
<organism evidence="8 9">
    <name type="scientific">Pinctada imbricata</name>
    <name type="common">Atlantic pearl-oyster</name>
    <name type="synonym">Pinctada martensii</name>
    <dbReference type="NCBI Taxonomy" id="66713"/>
    <lineage>
        <taxon>Eukaryota</taxon>
        <taxon>Metazoa</taxon>
        <taxon>Spiralia</taxon>
        <taxon>Lophotrochozoa</taxon>
        <taxon>Mollusca</taxon>
        <taxon>Bivalvia</taxon>
        <taxon>Autobranchia</taxon>
        <taxon>Pteriomorphia</taxon>
        <taxon>Pterioida</taxon>
        <taxon>Pterioidea</taxon>
        <taxon>Pteriidae</taxon>
        <taxon>Pinctada</taxon>
    </lineage>
</organism>
<protein>
    <recommendedName>
        <fullName evidence="7">Sulfatase N-terminal domain-containing protein</fullName>
    </recommendedName>
</protein>
<name>A0AA88YWV9_PINIB</name>
<gene>
    <name evidence="8" type="ORF">FSP39_004277</name>
</gene>
<evidence type="ECO:0000256" key="1">
    <source>
        <dbReference type="ARBA" id="ARBA00001913"/>
    </source>
</evidence>
<keyword evidence="9" id="KW-1185">Reference proteome</keyword>
<comment type="similarity">
    <text evidence="2">Belongs to the sulfatase family.</text>
</comment>
<keyword evidence="4" id="KW-0106">Calcium</keyword>
<reference evidence="8" key="1">
    <citation type="submission" date="2019-08" db="EMBL/GenBank/DDBJ databases">
        <title>The improved chromosome-level genome for the pearl oyster Pinctada fucata martensii using PacBio sequencing and Hi-C.</title>
        <authorList>
            <person name="Zheng Z."/>
        </authorList>
    </citation>
    <scope>NUCLEOTIDE SEQUENCE</scope>
    <source>
        <strain evidence="8">ZZ-2019</strain>
        <tissue evidence="8">Adductor muscle</tissue>
    </source>
</reference>
<dbReference type="PANTHER" id="PTHR10342">
    <property type="entry name" value="ARYLSULFATASE"/>
    <property type="match status" value="1"/>
</dbReference>
<evidence type="ECO:0000259" key="7">
    <source>
        <dbReference type="Pfam" id="PF00884"/>
    </source>
</evidence>
<proteinExistence type="inferred from homology"/>